<evidence type="ECO:0000313" key="2">
    <source>
        <dbReference type="Proteomes" id="UP000565711"/>
    </source>
</evidence>
<reference evidence="1 2" key="1">
    <citation type="submission" date="2020-04" db="EMBL/GenBank/DDBJ databases">
        <title>MicrobeNet Type strains.</title>
        <authorList>
            <person name="Nicholson A.C."/>
        </authorList>
    </citation>
    <scope>NUCLEOTIDE SEQUENCE [LARGE SCALE GENOMIC DNA]</scope>
    <source>
        <strain evidence="1 2">JCM 12354</strain>
    </source>
</reference>
<dbReference type="RefSeq" id="WP_067881946.1">
    <property type="nucleotide sequence ID" value="NZ_JAAXOP010000007.1"/>
</dbReference>
<proteinExistence type="predicted"/>
<dbReference type="InterPro" id="IPR046288">
    <property type="entry name" value="DUF6325"/>
</dbReference>
<protein>
    <submittedName>
        <fullName evidence="1">DUF1269 domain-containing protein</fullName>
    </submittedName>
</protein>
<dbReference type="EMBL" id="JAAXOP010000007">
    <property type="protein sequence ID" value="NKY51466.1"/>
    <property type="molecule type" value="Genomic_DNA"/>
</dbReference>
<comment type="caution">
    <text evidence="1">The sequence shown here is derived from an EMBL/GenBank/DDBJ whole genome shotgun (WGS) entry which is preliminary data.</text>
</comment>
<dbReference type="AlphaFoldDB" id="A0A846XWF1"/>
<sequence length="139" mass="14935">MVDNNLGPVEVAVLTFPGQRVPYAVVQSLREVVDQGVVTIIDLIYLAKSATGEVSQVEVDEPMSQVGLDELHVDPQGLISDDDLELVRELLEPETAALVVAYEETWARSLAGTVRESGGELALQIQVPRDAVDAALAAR</sequence>
<dbReference type="Proteomes" id="UP000565711">
    <property type="component" value="Unassembled WGS sequence"/>
</dbReference>
<dbReference type="Pfam" id="PF19850">
    <property type="entry name" value="DUF6325"/>
    <property type="match status" value="1"/>
</dbReference>
<name>A0A846XWF1_9NOCA</name>
<accession>A0A846XWF1</accession>
<organism evidence="1 2">
    <name type="scientific">Nocardia vermiculata</name>
    <dbReference type="NCBI Taxonomy" id="257274"/>
    <lineage>
        <taxon>Bacteria</taxon>
        <taxon>Bacillati</taxon>
        <taxon>Actinomycetota</taxon>
        <taxon>Actinomycetes</taxon>
        <taxon>Mycobacteriales</taxon>
        <taxon>Nocardiaceae</taxon>
        <taxon>Nocardia</taxon>
    </lineage>
</organism>
<gene>
    <name evidence="1" type="ORF">HGA08_14675</name>
</gene>
<evidence type="ECO:0000313" key="1">
    <source>
        <dbReference type="EMBL" id="NKY51466.1"/>
    </source>
</evidence>
<keyword evidence="2" id="KW-1185">Reference proteome</keyword>